<accession>A0A8C4PZX5</accession>
<dbReference type="Pfam" id="PF09743">
    <property type="entry name" value="E3_UFM1_ligase"/>
    <property type="match status" value="1"/>
</dbReference>
<sequence>MASWEEIQRLAADFQLAQLGSATHRLAERNCVELLGLLTASGRIQLLHSVDGRDVITPAALAAEILDTLAAHGGRLELPELQKLLAVDLSHITTRVTELCRRRDDLQLVAGQLMNDVYMDRLADEVWDRLSVTGRVSTGELCRTYSLPRDFVVKELWSHLVANHGVQLTPDGEGFVTGAFAARQRAKARGVLSALTRSTLISNLVSRHNLDEDLFTSVMNELVMSSRLAGTISSSQRQLVRYTPNIFSQCQAAWVDSCLHLNGYLDYEDLRKAGVADPEGFLHRRYLHPPLTPLISGCLGDVFWSRADAEIEESLSSDSWIDVLNVLPPSFTEQDTSLFLRHWMQRVATNCGVKCSAAKRGVQASCPNPSDCSSSAVTTPLPSYVVILDRYIVSQKFLTRCLNAMRPSIVHRVRQASMTGPSIVYSENDFHAEKQANSQLLVSHTRTNEMGEHLSKKDQRRKKAQEGPMSSGKGSGGGGGGGRGVREVRTRKAKRKVALKVGESVEKDTEDDGSRSNVITNEEVIATLLADIPGLDDYEEFVAAIAEELTHPLAHCYEDEMTAFRATICRPAVPSSEDKEDTIDVAEELTNAYTALRAFDQSASAFDDDIYSHISRHLLRTLGNEATALLFAAMGPGGRGSQLLSTDARFGQLACLPKDLHGPLTRLNNAVGGKSVTEYLICLDEAAQACGYRMHKIDHKREKLIWLRHEETLREQLSSCDSPPEALRLAVTLLAAQFSKGPISVPPRAIPRLLADVVVSLGESERALLFRYRELVTQQLNAEQGRAASQVEVYEELGQLLPALKALALCSPGFSGDADRAKV</sequence>
<feature type="domain" description="E3 UFM1-protein ligase 1-like" evidence="8">
    <location>
        <begin position="584"/>
        <end position="696"/>
    </location>
</feature>
<keyword evidence="4" id="KW-0833">Ubl conjugation pathway</keyword>
<dbReference type="Pfam" id="PF25870">
    <property type="entry name" value="WHD_UFL1_5th"/>
    <property type="match status" value="1"/>
</dbReference>
<dbReference type="GO" id="GO:0005789">
    <property type="term" value="C:endoplasmic reticulum membrane"/>
    <property type="evidence" value="ECO:0007669"/>
    <property type="project" value="TreeGrafter"/>
</dbReference>
<dbReference type="InterPro" id="IPR056579">
    <property type="entry name" value="Ufl1_N"/>
</dbReference>
<dbReference type="Pfam" id="PF23659">
    <property type="entry name" value="UFL1"/>
    <property type="match status" value="1"/>
</dbReference>
<dbReference type="InterPro" id="IPR056761">
    <property type="entry name" value="Ufl1-like_C"/>
</dbReference>
<organism evidence="10 11">
    <name type="scientific">Eptatretus burgeri</name>
    <name type="common">Inshore hagfish</name>
    <dbReference type="NCBI Taxonomy" id="7764"/>
    <lineage>
        <taxon>Eukaryota</taxon>
        <taxon>Metazoa</taxon>
        <taxon>Chordata</taxon>
        <taxon>Craniata</taxon>
        <taxon>Vertebrata</taxon>
        <taxon>Cyclostomata</taxon>
        <taxon>Myxini</taxon>
        <taxon>Myxiniformes</taxon>
        <taxon>Myxinidae</taxon>
        <taxon>Eptatretinae</taxon>
        <taxon>Eptatretus</taxon>
    </lineage>
</organism>
<evidence type="ECO:0000256" key="6">
    <source>
        <dbReference type="SAM" id="MobiDB-lite"/>
    </source>
</evidence>
<dbReference type="OMA" id="FPKDFWA"/>
<protein>
    <recommendedName>
        <fullName evidence="2">E3 UFM1-protein ligase 1</fullName>
    </recommendedName>
    <alternativeName>
        <fullName evidence="5">E3 UFM1-protein transferase 1</fullName>
    </alternativeName>
</protein>
<feature type="domain" description="E3 UFM1-protein ligase 1-like N-terminal" evidence="7">
    <location>
        <begin position="6"/>
        <end position="282"/>
    </location>
</feature>
<keyword evidence="3" id="KW-0808">Transferase</keyword>
<evidence type="ECO:0000313" key="11">
    <source>
        <dbReference type="Proteomes" id="UP000694388"/>
    </source>
</evidence>
<dbReference type="PANTHER" id="PTHR31057">
    <property type="entry name" value="E3 UFM1-PROTEIN LIGASE 1"/>
    <property type="match status" value="1"/>
</dbReference>
<evidence type="ECO:0000259" key="9">
    <source>
        <dbReference type="Pfam" id="PF25041"/>
    </source>
</evidence>
<dbReference type="GeneTree" id="ENSGT00390000002112"/>
<dbReference type="Proteomes" id="UP000694388">
    <property type="component" value="Unplaced"/>
</dbReference>
<dbReference type="GO" id="GO:1990592">
    <property type="term" value="P:protein K69-linked ufmylation"/>
    <property type="evidence" value="ECO:0007669"/>
    <property type="project" value="TreeGrafter"/>
</dbReference>
<comment type="similarity">
    <text evidence="1">Belongs to the UFL1 family.</text>
</comment>
<evidence type="ECO:0000259" key="7">
    <source>
        <dbReference type="Pfam" id="PF09743"/>
    </source>
</evidence>
<evidence type="ECO:0000256" key="3">
    <source>
        <dbReference type="ARBA" id="ARBA00022679"/>
    </source>
</evidence>
<evidence type="ECO:0000256" key="2">
    <source>
        <dbReference type="ARBA" id="ARBA00019780"/>
    </source>
</evidence>
<dbReference type="AlphaFoldDB" id="A0A8C4PZX5"/>
<evidence type="ECO:0000259" key="8">
    <source>
        <dbReference type="Pfam" id="PF23659"/>
    </source>
</evidence>
<feature type="region of interest" description="Disordered" evidence="6">
    <location>
        <begin position="446"/>
        <end position="515"/>
    </location>
</feature>
<reference evidence="10" key="2">
    <citation type="submission" date="2025-09" db="UniProtKB">
        <authorList>
            <consortium name="Ensembl"/>
        </authorList>
    </citation>
    <scope>IDENTIFICATION</scope>
</reference>
<dbReference type="Pfam" id="PF25041">
    <property type="entry name" value="UFL1_C"/>
    <property type="match status" value="1"/>
</dbReference>
<evidence type="ECO:0000256" key="4">
    <source>
        <dbReference type="ARBA" id="ARBA00022786"/>
    </source>
</evidence>
<dbReference type="PANTHER" id="PTHR31057:SF0">
    <property type="entry name" value="E3 UFM1-PROTEIN LIGASE 1"/>
    <property type="match status" value="1"/>
</dbReference>
<proteinExistence type="inferred from homology"/>
<feature type="compositionally biased region" description="Basic and acidic residues" evidence="6">
    <location>
        <begin position="446"/>
        <end position="457"/>
    </location>
</feature>
<dbReference type="InterPro" id="IPR018611">
    <property type="entry name" value="Ufl1"/>
</dbReference>
<dbReference type="Ensembl" id="ENSEBUT00000008387.1">
    <property type="protein sequence ID" value="ENSEBUP00000007897.1"/>
    <property type="gene ID" value="ENSEBUG00000005141.1"/>
</dbReference>
<evidence type="ECO:0000256" key="5">
    <source>
        <dbReference type="ARBA" id="ARBA00031516"/>
    </source>
</evidence>
<dbReference type="GO" id="GO:0032434">
    <property type="term" value="P:regulation of proteasomal ubiquitin-dependent protein catabolic process"/>
    <property type="evidence" value="ECO:0007669"/>
    <property type="project" value="TreeGrafter"/>
</dbReference>
<dbReference type="GO" id="GO:0034976">
    <property type="term" value="P:response to endoplasmic reticulum stress"/>
    <property type="evidence" value="ECO:0007669"/>
    <property type="project" value="TreeGrafter"/>
</dbReference>
<keyword evidence="11" id="KW-1185">Reference proteome</keyword>
<dbReference type="InterPro" id="IPR056580">
    <property type="entry name" value="Ufl1_dom"/>
</dbReference>
<feature type="domain" description="E3 UFM1-protein ligase-like C-terminal" evidence="9">
    <location>
        <begin position="702"/>
        <end position="807"/>
    </location>
</feature>
<dbReference type="GO" id="GO:0061666">
    <property type="term" value="F:UFM1 ligase activity"/>
    <property type="evidence" value="ECO:0007669"/>
    <property type="project" value="InterPro"/>
</dbReference>
<evidence type="ECO:0000313" key="10">
    <source>
        <dbReference type="Ensembl" id="ENSEBUP00000007897.1"/>
    </source>
</evidence>
<feature type="compositionally biased region" description="Gly residues" evidence="6">
    <location>
        <begin position="473"/>
        <end position="483"/>
    </location>
</feature>
<name>A0A8C4PZX5_EPTBU</name>
<evidence type="ECO:0000256" key="1">
    <source>
        <dbReference type="ARBA" id="ARBA00010789"/>
    </source>
</evidence>
<reference evidence="10" key="1">
    <citation type="submission" date="2025-08" db="UniProtKB">
        <authorList>
            <consortium name="Ensembl"/>
        </authorList>
    </citation>
    <scope>IDENTIFICATION</scope>
</reference>